<feature type="signal peptide" evidence="1">
    <location>
        <begin position="1"/>
        <end position="22"/>
    </location>
</feature>
<evidence type="ECO:0000313" key="3">
    <source>
        <dbReference type="EMBL" id="MCE8049863.1"/>
    </source>
</evidence>
<protein>
    <submittedName>
        <fullName evidence="3">Copper-binding protein</fullName>
    </submittedName>
</protein>
<keyword evidence="4" id="KW-1185">Reference proteome</keyword>
<reference evidence="3 4" key="2">
    <citation type="journal article" date="2021" name="Front. Microbiol.">
        <title>Aerobic Denitrification and Heterotrophic Sulfur Oxidation in the Genus Halomonas Revealed by Six Novel Species Characterizations and Genome-Based Analysis.</title>
        <authorList>
            <person name="Wang L."/>
            <person name="Shao Z."/>
        </authorList>
    </citation>
    <scope>NUCLEOTIDE SEQUENCE</scope>
    <source>
        <strain evidence="2 4">MCCC 1A05748</strain>
        <strain evidence="3">MCCC 1A05776</strain>
    </source>
</reference>
<dbReference type="InterPro" id="IPR042230">
    <property type="entry name" value="CusF_sf"/>
</dbReference>
<dbReference type="EMBL" id="JABFTS010000001">
    <property type="protein sequence ID" value="MCE8049863.1"/>
    <property type="molecule type" value="Genomic_DNA"/>
</dbReference>
<dbReference type="Proteomes" id="UP001320154">
    <property type="component" value="Unassembled WGS sequence"/>
</dbReference>
<gene>
    <name evidence="2" type="ORF">HOP60_15505</name>
    <name evidence="3" type="ORF">HOP61_00955</name>
</gene>
<evidence type="ECO:0000313" key="5">
    <source>
        <dbReference type="Proteomes" id="UP001320178"/>
    </source>
</evidence>
<reference evidence="3" key="1">
    <citation type="submission" date="2020-05" db="EMBL/GenBank/DDBJ databases">
        <authorList>
            <person name="Wang L."/>
            <person name="Shao Z."/>
        </authorList>
    </citation>
    <scope>NUCLEOTIDE SEQUENCE</scope>
    <source>
        <strain evidence="2">MCCC 1A05748</strain>
        <strain evidence="3">MCCC 1A05776</strain>
    </source>
</reference>
<evidence type="ECO:0000256" key="1">
    <source>
        <dbReference type="SAM" id="SignalP"/>
    </source>
</evidence>
<sequence length="121" mass="12979">MKNSMLQLVVVMGLIMAAPAVASSDHGHGKHAAHGAQTGHEHQEMRTAEGVGIVRSIAQDGSSVLVAHEPIAELRWPAMTMELALADPALAELVNTEDQIIFVLRQTGETDYEIVSLETID</sequence>
<evidence type="ECO:0000313" key="2">
    <source>
        <dbReference type="EMBL" id="MCE8048134.1"/>
    </source>
</evidence>
<dbReference type="EMBL" id="JABFTQ010000010">
    <property type="protein sequence ID" value="MCE8048134.1"/>
    <property type="molecule type" value="Genomic_DNA"/>
</dbReference>
<evidence type="ECO:0000313" key="4">
    <source>
        <dbReference type="Proteomes" id="UP001320154"/>
    </source>
</evidence>
<dbReference type="AlphaFoldDB" id="A0AAW4YPR2"/>
<comment type="caution">
    <text evidence="3">The sequence shown here is derived from an EMBL/GenBank/DDBJ whole genome shotgun (WGS) entry which is preliminary data.</text>
</comment>
<organism evidence="3 5">
    <name type="scientific">Billgrantia desiderata</name>
    <dbReference type="NCBI Taxonomy" id="52021"/>
    <lineage>
        <taxon>Bacteria</taxon>
        <taxon>Pseudomonadati</taxon>
        <taxon>Pseudomonadota</taxon>
        <taxon>Gammaproteobacteria</taxon>
        <taxon>Oceanospirillales</taxon>
        <taxon>Halomonadaceae</taxon>
        <taxon>Billgrantia</taxon>
    </lineage>
</organism>
<dbReference type="Proteomes" id="UP001320178">
    <property type="component" value="Unassembled WGS sequence"/>
</dbReference>
<proteinExistence type="predicted"/>
<accession>A0AAW4YPR2</accession>
<dbReference type="Gene3D" id="2.40.50.320">
    <property type="entry name" value="Copper binding periplasmic protein CusF"/>
    <property type="match status" value="1"/>
</dbReference>
<name>A0AAW4YPR2_9GAMM</name>
<keyword evidence="1" id="KW-0732">Signal</keyword>
<dbReference type="RefSeq" id="WP_086511137.1">
    <property type="nucleotide sequence ID" value="NZ_FNVC01000024.1"/>
</dbReference>
<dbReference type="InterPro" id="IPR021647">
    <property type="entry name" value="CusF_Ec"/>
</dbReference>
<dbReference type="Pfam" id="PF11604">
    <property type="entry name" value="CusF_Ec"/>
    <property type="match status" value="1"/>
</dbReference>
<feature type="chain" id="PRO_5043543101" evidence="1">
    <location>
        <begin position="23"/>
        <end position="121"/>
    </location>
</feature>